<organism evidence="1 2">
    <name type="scientific">Mycena maculata</name>
    <dbReference type="NCBI Taxonomy" id="230809"/>
    <lineage>
        <taxon>Eukaryota</taxon>
        <taxon>Fungi</taxon>
        <taxon>Dikarya</taxon>
        <taxon>Basidiomycota</taxon>
        <taxon>Agaricomycotina</taxon>
        <taxon>Agaricomycetes</taxon>
        <taxon>Agaricomycetidae</taxon>
        <taxon>Agaricales</taxon>
        <taxon>Marasmiineae</taxon>
        <taxon>Mycenaceae</taxon>
        <taxon>Mycena</taxon>
    </lineage>
</organism>
<proteinExistence type="predicted"/>
<keyword evidence="2" id="KW-1185">Reference proteome</keyword>
<feature type="non-terminal residue" evidence="1">
    <location>
        <position position="164"/>
    </location>
</feature>
<reference evidence="1" key="1">
    <citation type="submission" date="2023-03" db="EMBL/GenBank/DDBJ databases">
        <title>Massive genome expansion in bonnet fungi (Mycena s.s.) driven by repeated elements and novel gene families across ecological guilds.</title>
        <authorList>
            <consortium name="Lawrence Berkeley National Laboratory"/>
            <person name="Harder C.B."/>
            <person name="Miyauchi S."/>
            <person name="Viragh M."/>
            <person name="Kuo A."/>
            <person name="Thoen E."/>
            <person name="Andreopoulos B."/>
            <person name="Lu D."/>
            <person name="Skrede I."/>
            <person name="Drula E."/>
            <person name="Henrissat B."/>
            <person name="Morin E."/>
            <person name="Kohler A."/>
            <person name="Barry K."/>
            <person name="LaButti K."/>
            <person name="Morin E."/>
            <person name="Salamov A."/>
            <person name="Lipzen A."/>
            <person name="Mereny Z."/>
            <person name="Hegedus B."/>
            <person name="Baldrian P."/>
            <person name="Stursova M."/>
            <person name="Weitz H."/>
            <person name="Taylor A."/>
            <person name="Grigoriev I.V."/>
            <person name="Nagy L.G."/>
            <person name="Martin F."/>
            <person name="Kauserud H."/>
        </authorList>
    </citation>
    <scope>NUCLEOTIDE SEQUENCE</scope>
    <source>
        <strain evidence="1">CBHHK188m</strain>
    </source>
</reference>
<dbReference type="InterPro" id="IPR041078">
    <property type="entry name" value="Plavaka"/>
</dbReference>
<comment type="caution">
    <text evidence="1">The sequence shown here is derived from an EMBL/GenBank/DDBJ whole genome shotgun (WGS) entry which is preliminary data.</text>
</comment>
<dbReference type="EMBL" id="JARJLG010000149">
    <property type="protein sequence ID" value="KAJ7736367.1"/>
    <property type="molecule type" value="Genomic_DNA"/>
</dbReference>
<evidence type="ECO:0000313" key="1">
    <source>
        <dbReference type="EMBL" id="KAJ7736367.1"/>
    </source>
</evidence>
<gene>
    <name evidence="1" type="ORF">DFH07DRAFT_707521</name>
</gene>
<accession>A0AAD7I6U7</accession>
<name>A0AAD7I6U7_9AGAR</name>
<dbReference type="Pfam" id="PF18759">
    <property type="entry name" value="Plavaka"/>
    <property type="match status" value="1"/>
</dbReference>
<sequence>WSRDPCAVLQLQLANPDFKSEMDFAPKRVSGGPDRNSREYMDLMAASSTFFSLSPALYRILTVSDDIIVQDPATHGTTFVPVILGNDNKTTVSVATGQNEYHPLCMSNGLVHNSVRRAQRNAVSLISFLAIPKNTAKFRTFHSNLFHRSLHQILQSLRPGMTTP</sequence>
<protein>
    <submittedName>
        <fullName evidence="1">Uncharacterized protein</fullName>
    </submittedName>
</protein>
<dbReference type="AlphaFoldDB" id="A0AAD7I6U7"/>
<dbReference type="Proteomes" id="UP001215280">
    <property type="component" value="Unassembled WGS sequence"/>
</dbReference>
<evidence type="ECO:0000313" key="2">
    <source>
        <dbReference type="Proteomes" id="UP001215280"/>
    </source>
</evidence>
<feature type="non-terminal residue" evidence="1">
    <location>
        <position position="1"/>
    </location>
</feature>